<name>A0ABN3Y235_9ENTE</name>
<evidence type="ECO:0000313" key="3">
    <source>
        <dbReference type="Proteomes" id="UP001501577"/>
    </source>
</evidence>
<feature type="transmembrane region" description="Helical" evidence="1">
    <location>
        <begin position="182"/>
        <end position="203"/>
    </location>
</feature>
<feature type="transmembrane region" description="Helical" evidence="1">
    <location>
        <begin position="294"/>
        <end position="313"/>
    </location>
</feature>
<gene>
    <name evidence="2" type="ORF">GCM10019998_08880</name>
</gene>
<dbReference type="Proteomes" id="UP001501577">
    <property type="component" value="Unassembled WGS sequence"/>
</dbReference>
<dbReference type="NCBIfam" id="NF038403">
    <property type="entry name" value="perm_prefix_1"/>
    <property type="match status" value="1"/>
</dbReference>
<keyword evidence="1" id="KW-0812">Transmembrane</keyword>
<accession>A0ABN3Y235</accession>
<keyword evidence="3" id="KW-1185">Reference proteome</keyword>
<protein>
    <submittedName>
        <fullName evidence="2">Permease prefix domain 1-containing protein</fullName>
    </submittedName>
</protein>
<comment type="caution">
    <text evidence="2">The sequence shown here is derived from an EMBL/GenBank/DDBJ whole genome shotgun (WGS) entry which is preliminary data.</text>
</comment>
<dbReference type="InterPro" id="IPR047928">
    <property type="entry name" value="Perm_prefix_1"/>
</dbReference>
<reference evidence="2 3" key="1">
    <citation type="journal article" date="2019" name="Int. J. Syst. Evol. Microbiol.">
        <title>The Global Catalogue of Microorganisms (GCM) 10K type strain sequencing project: providing services to taxonomists for standard genome sequencing and annotation.</title>
        <authorList>
            <consortium name="The Broad Institute Genomics Platform"/>
            <consortium name="The Broad Institute Genome Sequencing Center for Infectious Disease"/>
            <person name="Wu L."/>
            <person name="Ma J."/>
        </authorList>
    </citation>
    <scope>NUCLEOTIDE SEQUENCE [LARGE SCALE GENOMIC DNA]</scope>
    <source>
        <strain evidence="2 3">JCM 8736</strain>
    </source>
</reference>
<feature type="transmembrane region" description="Helical" evidence="1">
    <location>
        <begin position="98"/>
        <end position="119"/>
    </location>
</feature>
<dbReference type="RefSeq" id="WP_068707806.1">
    <property type="nucleotide sequence ID" value="NZ_BAAAXQ010000026.1"/>
</dbReference>
<keyword evidence="1" id="KW-0472">Membrane</keyword>
<feature type="transmembrane region" description="Helical" evidence="1">
    <location>
        <begin position="209"/>
        <end position="235"/>
    </location>
</feature>
<sequence length="324" mass="36692">MKTINDYLDTLFLNVPKTPATQKAKEDLLAIMEDHYYELLEEGKSENEAIGAVISEFGSIDELLAELEVEKKTEPDEAFQNAVQSDEALDFWDHQRNFAFTLASGILLFFLALSVVVFADTGPVIAPLAIVSFFVLIALGVVLIANSTMKFSRLKKPLVDRPLTEETMQEASRQTLSYEKSFRVGLTLGIAFCILTIPLLLFFSEILQLTIVGVSIFFVSAGIGVFLIIYTSLIYNSFKKMSQKPYFSSDDEESGLHASKEMYGKNTPFVHFFRRPYWPCIVVLYFLISNLTESWGYSWLIFVFAGPVFSLIMEKNKYTKKGKR</sequence>
<dbReference type="EMBL" id="BAAAXQ010000026">
    <property type="protein sequence ID" value="GAA3015020.1"/>
    <property type="molecule type" value="Genomic_DNA"/>
</dbReference>
<evidence type="ECO:0000256" key="1">
    <source>
        <dbReference type="SAM" id="Phobius"/>
    </source>
</evidence>
<feature type="transmembrane region" description="Helical" evidence="1">
    <location>
        <begin position="125"/>
        <end position="146"/>
    </location>
</feature>
<organism evidence="2 3">
    <name type="scientific">Tetragenococcus solitarius</name>
    <dbReference type="NCBI Taxonomy" id="71453"/>
    <lineage>
        <taxon>Bacteria</taxon>
        <taxon>Bacillati</taxon>
        <taxon>Bacillota</taxon>
        <taxon>Bacilli</taxon>
        <taxon>Lactobacillales</taxon>
        <taxon>Enterococcaceae</taxon>
        <taxon>Tetragenococcus</taxon>
    </lineage>
</organism>
<proteinExistence type="predicted"/>
<feature type="transmembrane region" description="Helical" evidence="1">
    <location>
        <begin position="272"/>
        <end position="288"/>
    </location>
</feature>
<keyword evidence="1" id="KW-1133">Transmembrane helix</keyword>
<evidence type="ECO:0000313" key="2">
    <source>
        <dbReference type="EMBL" id="GAA3015020.1"/>
    </source>
</evidence>